<dbReference type="PROSITE" id="PS51219">
    <property type="entry name" value="DPCK"/>
    <property type="match status" value="1"/>
</dbReference>
<reference evidence="8" key="1">
    <citation type="journal article" date="2019" name="Int. J. Syst. Evol. Microbiol.">
        <title>The Global Catalogue of Microorganisms (GCM) 10K type strain sequencing project: providing services to taxonomists for standard genome sequencing and annotation.</title>
        <authorList>
            <consortium name="The Broad Institute Genomics Platform"/>
            <consortium name="The Broad Institute Genome Sequencing Center for Infectious Disease"/>
            <person name="Wu L."/>
            <person name="Ma J."/>
        </authorList>
    </citation>
    <scope>NUCLEOTIDE SEQUENCE [LARGE SCALE GENOMIC DNA]</scope>
    <source>
        <strain evidence="8">CGMCC 1.12989</strain>
    </source>
</reference>
<keyword evidence="3 5" id="KW-0067">ATP-binding</keyword>
<dbReference type="Gene3D" id="3.40.50.300">
    <property type="entry name" value="P-loop containing nucleotide triphosphate hydrolases"/>
    <property type="match status" value="1"/>
</dbReference>
<feature type="binding site" evidence="5">
    <location>
        <begin position="14"/>
        <end position="19"/>
    </location>
    <ligand>
        <name>ATP</name>
        <dbReference type="ChEBI" id="CHEBI:30616"/>
    </ligand>
</feature>
<dbReference type="Pfam" id="PF01121">
    <property type="entry name" value="CoaE"/>
    <property type="match status" value="1"/>
</dbReference>
<evidence type="ECO:0000256" key="2">
    <source>
        <dbReference type="ARBA" id="ARBA00022741"/>
    </source>
</evidence>
<comment type="similarity">
    <text evidence="1 5">Belongs to the CoaE family.</text>
</comment>
<gene>
    <name evidence="5 7" type="primary">coaE</name>
    <name evidence="7" type="ORF">ACFO0A_02445</name>
</gene>
<dbReference type="NCBIfam" id="TIGR00152">
    <property type="entry name" value="dephospho-CoA kinase"/>
    <property type="match status" value="1"/>
</dbReference>
<dbReference type="EC" id="2.7.1.24" evidence="5 6"/>
<evidence type="ECO:0000256" key="6">
    <source>
        <dbReference type="NCBIfam" id="TIGR00152"/>
    </source>
</evidence>
<protein>
    <recommendedName>
        <fullName evidence="5 6">Dephospho-CoA kinase</fullName>
        <ecNumber evidence="5 6">2.7.1.24</ecNumber>
    </recommendedName>
    <alternativeName>
        <fullName evidence="5">Dephosphocoenzyme A kinase</fullName>
    </alternativeName>
</protein>
<dbReference type="GO" id="GO:0004140">
    <property type="term" value="F:dephospho-CoA kinase activity"/>
    <property type="evidence" value="ECO:0007669"/>
    <property type="project" value="UniProtKB-EC"/>
</dbReference>
<dbReference type="InterPro" id="IPR001977">
    <property type="entry name" value="Depp_CoAkinase"/>
</dbReference>
<dbReference type="CDD" id="cd02022">
    <property type="entry name" value="DPCK"/>
    <property type="match status" value="1"/>
</dbReference>
<dbReference type="PANTHER" id="PTHR10695:SF46">
    <property type="entry name" value="BIFUNCTIONAL COENZYME A SYNTHASE-RELATED"/>
    <property type="match status" value="1"/>
</dbReference>
<evidence type="ECO:0000256" key="1">
    <source>
        <dbReference type="ARBA" id="ARBA00009018"/>
    </source>
</evidence>
<comment type="function">
    <text evidence="5">Catalyzes the phosphorylation of the 3'-hydroxyl group of dephosphocoenzyme A to form coenzyme A.</text>
</comment>
<dbReference type="PANTHER" id="PTHR10695">
    <property type="entry name" value="DEPHOSPHO-COA KINASE-RELATED"/>
    <property type="match status" value="1"/>
</dbReference>
<keyword evidence="4 5" id="KW-0173">Coenzyme A biosynthesis</keyword>
<keyword evidence="5" id="KW-0963">Cytoplasm</keyword>
<keyword evidence="5 7" id="KW-0418">Kinase</keyword>
<evidence type="ECO:0000313" key="8">
    <source>
        <dbReference type="Proteomes" id="UP001595828"/>
    </source>
</evidence>
<sequence length="210" mass="21985">MTRPFILGLTGSIGMGKSAVARMFQDLGVPVFDADAAVHILQGPGGALVAPIEAAFPGSTGPLGVLRQELGTRVFGDADALKQLEGIVHPAVAAMRADFLAANADRPLVVFDIPLLYEKGGASVLDAVAVVSAPADEQRRRVLARPGMTAEKFERILAIQVPDAEKRARADYVIDTGRTLPETAAAVALLVRQLVERAGARAGSPRKSSL</sequence>
<keyword evidence="5 7" id="KW-0808">Transferase</keyword>
<keyword evidence="2 5" id="KW-0547">Nucleotide-binding</keyword>
<dbReference type="SUPFAM" id="SSF52540">
    <property type="entry name" value="P-loop containing nucleoside triphosphate hydrolases"/>
    <property type="match status" value="1"/>
</dbReference>
<comment type="caution">
    <text evidence="7">The sequence shown here is derived from an EMBL/GenBank/DDBJ whole genome shotgun (WGS) entry which is preliminary data.</text>
</comment>
<dbReference type="HAMAP" id="MF_00376">
    <property type="entry name" value="Dephospho_CoA_kinase"/>
    <property type="match status" value="1"/>
</dbReference>
<evidence type="ECO:0000256" key="4">
    <source>
        <dbReference type="ARBA" id="ARBA00022993"/>
    </source>
</evidence>
<dbReference type="Proteomes" id="UP001595828">
    <property type="component" value="Unassembled WGS sequence"/>
</dbReference>
<keyword evidence="8" id="KW-1185">Reference proteome</keyword>
<dbReference type="EMBL" id="JBHSDR010000003">
    <property type="protein sequence ID" value="MFC4293913.1"/>
    <property type="molecule type" value="Genomic_DNA"/>
</dbReference>
<name>A0ABV8RKH7_9SPHN</name>
<dbReference type="InterPro" id="IPR027417">
    <property type="entry name" value="P-loop_NTPase"/>
</dbReference>
<comment type="pathway">
    <text evidence="5">Cofactor biosynthesis; coenzyme A biosynthesis; CoA from (R)-pantothenate: step 5/5.</text>
</comment>
<evidence type="ECO:0000313" key="7">
    <source>
        <dbReference type="EMBL" id="MFC4293913.1"/>
    </source>
</evidence>
<evidence type="ECO:0000256" key="3">
    <source>
        <dbReference type="ARBA" id="ARBA00022840"/>
    </source>
</evidence>
<organism evidence="7 8">
    <name type="scientific">Novosphingobium tardum</name>
    <dbReference type="NCBI Taxonomy" id="1538021"/>
    <lineage>
        <taxon>Bacteria</taxon>
        <taxon>Pseudomonadati</taxon>
        <taxon>Pseudomonadota</taxon>
        <taxon>Alphaproteobacteria</taxon>
        <taxon>Sphingomonadales</taxon>
        <taxon>Sphingomonadaceae</taxon>
        <taxon>Novosphingobium</taxon>
    </lineage>
</organism>
<proteinExistence type="inferred from homology"/>
<comment type="subcellular location">
    <subcellularLocation>
        <location evidence="5">Cytoplasm</location>
    </subcellularLocation>
</comment>
<dbReference type="RefSeq" id="WP_379537390.1">
    <property type="nucleotide sequence ID" value="NZ_JBHSDR010000003.1"/>
</dbReference>
<evidence type="ECO:0000256" key="5">
    <source>
        <dbReference type="HAMAP-Rule" id="MF_00376"/>
    </source>
</evidence>
<comment type="catalytic activity">
    <reaction evidence="5">
        <text>3'-dephospho-CoA + ATP = ADP + CoA + H(+)</text>
        <dbReference type="Rhea" id="RHEA:18245"/>
        <dbReference type="ChEBI" id="CHEBI:15378"/>
        <dbReference type="ChEBI" id="CHEBI:30616"/>
        <dbReference type="ChEBI" id="CHEBI:57287"/>
        <dbReference type="ChEBI" id="CHEBI:57328"/>
        <dbReference type="ChEBI" id="CHEBI:456216"/>
        <dbReference type="EC" id="2.7.1.24"/>
    </reaction>
</comment>
<accession>A0ABV8RKH7</accession>